<organism evidence="1 2">
    <name type="scientific">Irpex rosettiformis</name>
    <dbReference type="NCBI Taxonomy" id="378272"/>
    <lineage>
        <taxon>Eukaryota</taxon>
        <taxon>Fungi</taxon>
        <taxon>Dikarya</taxon>
        <taxon>Basidiomycota</taxon>
        <taxon>Agaricomycotina</taxon>
        <taxon>Agaricomycetes</taxon>
        <taxon>Polyporales</taxon>
        <taxon>Irpicaceae</taxon>
        <taxon>Irpex</taxon>
    </lineage>
</organism>
<evidence type="ECO:0000313" key="2">
    <source>
        <dbReference type="Proteomes" id="UP001055072"/>
    </source>
</evidence>
<comment type="caution">
    <text evidence="1">The sequence shown here is derived from an EMBL/GenBank/DDBJ whole genome shotgun (WGS) entry which is preliminary data.</text>
</comment>
<dbReference type="Proteomes" id="UP001055072">
    <property type="component" value="Unassembled WGS sequence"/>
</dbReference>
<name>A0ACB8U851_9APHY</name>
<proteinExistence type="predicted"/>
<dbReference type="EMBL" id="MU274908">
    <property type="protein sequence ID" value="KAI0090145.1"/>
    <property type="molecule type" value="Genomic_DNA"/>
</dbReference>
<sequence length="321" mass="36300">MTVTKDAQNMVRALVCYSPLTLENEYEKLREANVTTELELSKALQHVDELKRDKVATANAANSALEELAKMRSKPDYEKRRLRQQLECTNRELASSQTRLAESQRILDNVRYELDALTASHYAVASEKQMLELALLNAHTQILAETDSARVALNALYLEQRKTTLLEKKFLASKAIAHQDISTGSKSQDTDDTDALSAITILELELERDMYKAQEQEALQALAMEKQLRLTAEQDCDNYRENEQLAIAAIEAHKMAYIVAEQDKMILAAQLEDACSRIIHLAPQLEQGFGHRTQTLQMEDETLQIEFRTTISDTPSDVKGQ</sequence>
<accession>A0ACB8U851</accession>
<reference evidence="1" key="1">
    <citation type="journal article" date="2021" name="Environ. Microbiol.">
        <title>Gene family expansions and transcriptome signatures uncover fungal adaptations to wood decay.</title>
        <authorList>
            <person name="Hage H."/>
            <person name="Miyauchi S."/>
            <person name="Viragh M."/>
            <person name="Drula E."/>
            <person name="Min B."/>
            <person name="Chaduli D."/>
            <person name="Navarro D."/>
            <person name="Favel A."/>
            <person name="Norest M."/>
            <person name="Lesage-Meessen L."/>
            <person name="Balint B."/>
            <person name="Merenyi Z."/>
            <person name="de Eugenio L."/>
            <person name="Morin E."/>
            <person name="Martinez A.T."/>
            <person name="Baldrian P."/>
            <person name="Stursova M."/>
            <person name="Martinez M.J."/>
            <person name="Novotny C."/>
            <person name="Magnuson J.K."/>
            <person name="Spatafora J.W."/>
            <person name="Maurice S."/>
            <person name="Pangilinan J."/>
            <person name="Andreopoulos W."/>
            <person name="LaButti K."/>
            <person name="Hundley H."/>
            <person name="Na H."/>
            <person name="Kuo A."/>
            <person name="Barry K."/>
            <person name="Lipzen A."/>
            <person name="Henrissat B."/>
            <person name="Riley R."/>
            <person name="Ahrendt S."/>
            <person name="Nagy L.G."/>
            <person name="Grigoriev I.V."/>
            <person name="Martin F."/>
            <person name="Rosso M.N."/>
        </authorList>
    </citation>
    <scope>NUCLEOTIDE SEQUENCE</scope>
    <source>
        <strain evidence="1">CBS 384.51</strain>
    </source>
</reference>
<gene>
    <name evidence="1" type="ORF">BDY19DRAFT_754405</name>
</gene>
<keyword evidence="2" id="KW-1185">Reference proteome</keyword>
<evidence type="ECO:0000313" key="1">
    <source>
        <dbReference type="EMBL" id="KAI0090145.1"/>
    </source>
</evidence>
<protein>
    <submittedName>
        <fullName evidence="1">Uncharacterized protein</fullName>
    </submittedName>
</protein>